<reference evidence="2" key="1">
    <citation type="journal article" date="2019" name="Sci. Rep.">
        <title>Draft genome of Tanacetum cinerariifolium, the natural source of mosquito coil.</title>
        <authorList>
            <person name="Yamashiro T."/>
            <person name="Shiraishi A."/>
            <person name="Satake H."/>
            <person name="Nakayama K."/>
        </authorList>
    </citation>
    <scope>NUCLEOTIDE SEQUENCE</scope>
</reference>
<feature type="compositionally biased region" description="Polar residues" evidence="1">
    <location>
        <begin position="23"/>
        <end position="43"/>
    </location>
</feature>
<gene>
    <name evidence="2" type="ORF">Tci_019281</name>
</gene>
<dbReference type="AlphaFoldDB" id="A0A6L2KCW5"/>
<evidence type="ECO:0000313" key="2">
    <source>
        <dbReference type="EMBL" id="GEU47303.1"/>
    </source>
</evidence>
<feature type="region of interest" description="Disordered" evidence="1">
    <location>
        <begin position="14"/>
        <end position="79"/>
    </location>
</feature>
<organism evidence="2">
    <name type="scientific">Tanacetum cinerariifolium</name>
    <name type="common">Dalmatian daisy</name>
    <name type="synonym">Chrysanthemum cinerariifolium</name>
    <dbReference type="NCBI Taxonomy" id="118510"/>
    <lineage>
        <taxon>Eukaryota</taxon>
        <taxon>Viridiplantae</taxon>
        <taxon>Streptophyta</taxon>
        <taxon>Embryophyta</taxon>
        <taxon>Tracheophyta</taxon>
        <taxon>Spermatophyta</taxon>
        <taxon>Magnoliopsida</taxon>
        <taxon>eudicotyledons</taxon>
        <taxon>Gunneridae</taxon>
        <taxon>Pentapetalae</taxon>
        <taxon>asterids</taxon>
        <taxon>campanulids</taxon>
        <taxon>Asterales</taxon>
        <taxon>Asteraceae</taxon>
        <taxon>Asteroideae</taxon>
        <taxon>Anthemideae</taxon>
        <taxon>Anthemidinae</taxon>
        <taxon>Tanacetum</taxon>
    </lineage>
</organism>
<evidence type="ECO:0000256" key="1">
    <source>
        <dbReference type="SAM" id="MobiDB-lite"/>
    </source>
</evidence>
<name>A0A6L2KCW5_TANCI</name>
<feature type="compositionally biased region" description="Polar residues" evidence="1">
    <location>
        <begin position="51"/>
        <end position="69"/>
    </location>
</feature>
<protein>
    <submittedName>
        <fullName evidence="2">Uncharacterized protein</fullName>
    </submittedName>
</protein>
<accession>A0A6L2KCW5</accession>
<dbReference type="EMBL" id="BKCJ010002251">
    <property type="protein sequence ID" value="GEU47303.1"/>
    <property type="molecule type" value="Genomic_DNA"/>
</dbReference>
<proteinExistence type="predicted"/>
<sequence>MNCIKDDRPCFFLPSVPAENDSDGPQSNQQNDLDRPQSNQQNDPEGFYNYERQQTVENDSDRPQSNQQNDLKDQETSPFCNGKTTASQRFSLQAYLTFLILCIHDCRYFQWDEDQETSPFCNGKTTSSQRFSLQAYLTFIILCIHDCRYFQCIIYYVFYTEMFPPPPLPPPPLLPPPTPPSPPPPPTRCWKVVSAIITITTFIFLLKDQLLFAMTIVSTKCVTGYEMDLDVYWVGPIIRW</sequence>
<comment type="caution">
    <text evidence="2">The sequence shown here is derived from an EMBL/GenBank/DDBJ whole genome shotgun (WGS) entry which is preliminary data.</text>
</comment>